<keyword evidence="1" id="KW-0732">Signal</keyword>
<evidence type="ECO:0000313" key="2">
    <source>
        <dbReference type="EMBL" id="KOO26180.1"/>
    </source>
</evidence>
<name>A0A0M0JI74_9EUKA</name>
<accession>A0A0M0JI74</accession>
<proteinExistence type="predicted"/>
<dbReference type="EMBL" id="JWZX01002884">
    <property type="protein sequence ID" value="KOO26180.1"/>
    <property type="molecule type" value="Genomic_DNA"/>
</dbReference>
<feature type="signal peptide" evidence="1">
    <location>
        <begin position="1"/>
        <end position="20"/>
    </location>
</feature>
<dbReference type="AlphaFoldDB" id="A0A0M0JI74"/>
<dbReference type="Proteomes" id="UP000037460">
    <property type="component" value="Unassembled WGS sequence"/>
</dbReference>
<evidence type="ECO:0000256" key="1">
    <source>
        <dbReference type="SAM" id="SignalP"/>
    </source>
</evidence>
<protein>
    <submittedName>
        <fullName evidence="2">Uncharacterized protein</fullName>
    </submittedName>
</protein>
<feature type="chain" id="PRO_5005601922" evidence="1">
    <location>
        <begin position="21"/>
        <end position="282"/>
    </location>
</feature>
<comment type="caution">
    <text evidence="2">The sequence shown here is derived from an EMBL/GenBank/DDBJ whole genome shotgun (WGS) entry which is preliminary data.</text>
</comment>
<organism evidence="2 3">
    <name type="scientific">Chrysochromulina tobinii</name>
    <dbReference type="NCBI Taxonomy" id="1460289"/>
    <lineage>
        <taxon>Eukaryota</taxon>
        <taxon>Haptista</taxon>
        <taxon>Haptophyta</taxon>
        <taxon>Prymnesiophyceae</taxon>
        <taxon>Prymnesiales</taxon>
        <taxon>Chrysochromulinaceae</taxon>
        <taxon>Chrysochromulina</taxon>
    </lineage>
</organism>
<keyword evidence="3" id="KW-1185">Reference proteome</keyword>
<reference evidence="3" key="1">
    <citation type="journal article" date="2015" name="PLoS Genet.">
        <title>Genome Sequence and Transcriptome Analyses of Chrysochromulina tobin: Metabolic Tools for Enhanced Algal Fitness in the Prominent Order Prymnesiales (Haptophyceae).</title>
        <authorList>
            <person name="Hovde B.T."/>
            <person name="Deodato C.R."/>
            <person name="Hunsperger H.M."/>
            <person name="Ryken S.A."/>
            <person name="Yost W."/>
            <person name="Jha R.K."/>
            <person name="Patterson J."/>
            <person name="Monnat R.J. Jr."/>
            <person name="Barlow S.B."/>
            <person name="Starkenburg S.R."/>
            <person name="Cattolico R.A."/>
        </authorList>
    </citation>
    <scope>NUCLEOTIDE SEQUENCE</scope>
    <source>
        <strain evidence="3">CCMP291</strain>
    </source>
</reference>
<evidence type="ECO:0000313" key="3">
    <source>
        <dbReference type="Proteomes" id="UP000037460"/>
    </source>
</evidence>
<sequence>MHPMRHGMLMKLMPFLCKIGFECGTTDTCKTDADCTGGLKCVIESPSYSQCTDCTPAAFATQCESMSETFLLAAEAKCGISTCKDRCPHHTDADCDKPDSCVVQQDGYYAKCVDCTNSTSFNEQCIYWSEQMRTAAEAKCKLNCTKLPPPSPPGPSPGGHNCAELQCTAPAQCVEQADHSWAQCVDCTNATTYAQQCKGWSPSIRTAAAAKCGLPCTADSGGACHAPDLPCPKPQSCVTQADGYFSQCIDCTSEQWFDSNCKYWSDQIRTAAEKACNLECPK</sequence>
<dbReference type="OrthoDB" id="417655at2759"/>
<gene>
    <name evidence="2" type="ORF">Ctob_004026</name>
</gene>